<name>A0A9D5ARY0_PEA</name>
<evidence type="ECO:0000313" key="2">
    <source>
        <dbReference type="Proteomes" id="UP001058974"/>
    </source>
</evidence>
<proteinExistence type="predicted"/>
<dbReference type="AlphaFoldDB" id="A0A9D5ARY0"/>
<dbReference type="Gramene" id="Psat04G0195600-T1">
    <property type="protein sequence ID" value="KAI5417156.1"/>
    <property type="gene ID" value="KIW84_041956"/>
</dbReference>
<keyword evidence="2" id="KW-1185">Reference proteome</keyword>
<comment type="caution">
    <text evidence="1">The sequence shown here is derived from an EMBL/GenBank/DDBJ whole genome shotgun (WGS) entry which is preliminary data.</text>
</comment>
<organism evidence="1 2">
    <name type="scientific">Pisum sativum</name>
    <name type="common">Garden pea</name>
    <name type="synonym">Lathyrus oleraceus</name>
    <dbReference type="NCBI Taxonomy" id="3888"/>
    <lineage>
        <taxon>Eukaryota</taxon>
        <taxon>Viridiplantae</taxon>
        <taxon>Streptophyta</taxon>
        <taxon>Embryophyta</taxon>
        <taxon>Tracheophyta</taxon>
        <taxon>Spermatophyta</taxon>
        <taxon>Magnoliopsida</taxon>
        <taxon>eudicotyledons</taxon>
        <taxon>Gunneridae</taxon>
        <taxon>Pentapetalae</taxon>
        <taxon>rosids</taxon>
        <taxon>fabids</taxon>
        <taxon>Fabales</taxon>
        <taxon>Fabaceae</taxon>
        <taxon>Papilionoideae</taxon>
        <taxon>50 kb inversion clade</taxon>
        <taxon>NPAAA clade</taxon>
        <taxon>Hologalegina</taxon>
        <taxon>IRL clade</taxon>
        <taxon>Fabeae</taxon>
        <taxon>Lathyrus</taxon>
    </lineage>
</organism>
<evidence type="ECO:0000313" key="1">
    <source>
        <dbReference type="EMBL" id="KAI5417156.1"/>
    </source>
</evidence>
<accession>A0A9D5ARY0</accession>
<gene>
    <name evidence="1" type="ORF">KIW84_041956</name>
</gene>
<sequence length="201" mass="23091">MSVSLEVLSFEVEDDLEVMNDWFKVMKVQEMIFLGAEIGSEVEDESEAFRWKQFKEFDEMIESYYTGLCMVATCCQFDDIVRSVGCIMVVLVSWCRCFAGLMDDGKALIMFAYSMILLLEEASFIILFHPEKLADTTGNIFDSCFDVCEFEGVKLISGEILTFDNVDPWYKKLRDEVIEYVLQDLKCNVLLEDGSHTRSPS</sequence>
<dbReference type="Proteomes" id="UP001058974">
    <property type="component" value="Chromosome 4"/>
</dbReference>
<protein>
    <submittedName>
        <fullName evidence="1">Uncharacterized protein</fullName>
    </submittedName>
</protein>
<reference evidence="1 2" key="1">
    <citation type="journal article" date="2022" name="Nat. Genet.">
        <title>Improved pea reference genome and pan-genome highlight genomic features and evolutionary characteristics.</title>
        <authorList>
            <person name="Yang T."/>
            <person name="Liu R."/>
            <person name="Luo Y."/>
            <person name="Hu S."/>
            <person name="Wang D."/>
            <person name="Wang C."/>
            <person name="Pandey M.K."/>
            <person name="Ge S."/>
            <person name="Xu Q."/>
            <person name="Li N."/>
            <person name="Li G."/>
            <person name="Huang Y."/>
            <person name="Saxena R.K."/>
            <person name="Ji Y."/>
            <person name="Li M."/>
            <person name="Yan X."/>
            <person name="He Y."/>
            <person name="Liu Y."/>
            <person name="Wang X."/>
            <person name="Xiang C."/>
            <person name="Varshney R.K."/>
            <person name="Ding H."/>
            <person name="Gao S."/>
            <person name="Zong X."/>
        </authorList>
    </citation>
    <scope>NUCLEOTIDE SEQUENCE [LARGE SCALE GENOMIC DNA]</scope>
    <source>
        <strain evidence="1 2">cv. Zhongwan 6</strain>
    </source>
</reference>
<dbReference type="EMBL" id="JAMSHJ010000004">
    <property type="protein sequence ID" value="KAI5417156.1"/>
    <property type="molecule type" value="Genomic_DNA"/>
</dbReference>